<feature type="region of interest" description="Disordered" evidence="6">
    <location>
        <begin position="157"/>
        <end position="235"/>
    </location>
</feature>
<comment type="similarity">
    <text evidence="2">Belongs to the SNF5 family.</text>
</comment>
<dbReference type="Pfam" id="PF04855">
    <property type="entry name" value="SNF5"/>
    <property type="match status" value="1"/>
</dbReference>
<feature type="compositionally biased region" description="Acidic residues" evidence="6">
    <location>
        <begin position="199"/>
        <end position="223"/>
    </location>
</feature>
<dbReference type="GeneID" id="95989838"/>
<dbReference type="Proteomes" id="UP001565368">
    <property type="component" value="Unassembled WGS sequence"/>
</dbReference>
<feature type="compositionally biased region" description="Low complexity" evidence="6">
    <location>
        <begin position="50"/>
        <end position="72"/>
    </location>
</feature>
<accession>A0ABR3PS08</accession>
<keyword evidence="8" id="KW-1185">Reference proteome</keyword>
<evidence type="ECO:0000256" key="3">
    <source>
        <dbReference type="ARBA" id="ARBA00023015"/>
    </source>
</evidence>
<evidence type="ECO:0000256" key="5">
    <source>
        <dbReference type="ARBA" id="ARBA00023242"/>
    </source>
</evidence>
<evidence type="ECO:0000256" key="1">
    <source>
        <dbReference type="ARBA" id="ARBA00004123"/>
    </source>
</evidence>
<reference evidence="7 8" key="1">
    <citation type="submission" date="2023-08" db="EMBL/GenBank/DDBJ databases">
        <title>Annotated Genome Sequence of Vanrija albida AlHP1.</title>
        <authorList>
            <person name="Herzog R."/>
        </authorList>
    </citation>
    <scope>NUCLEOTIDE SEQUENCE [LARGE SCALE GENOMIC DNA]</scope>
    <source>
        <strain evidence="7 8">AlHP1</strain>
    </source>
</reference>
<keyword evidence="4" id="KW-0804">Transcription</keyword>
<proteinExistence type="inferred from homology"/>
<dbReference type="EMBL" id="JBBXJM010000007">
    <property type="protein sequence ID" value="KAL1405170.1"/>
    <property type="molecule type" value="Genomic_DNA"/>
</dbReference>
<evidence type="ECO:0000256" key="6">
    <source>
        <dbReference type="SAM" id="MobiDB-lite"/>
    </source>
</evidence>
<gene>
    <name evidence="7" type="primary">SFH1</name>
    <name evidence="7" type="ORF">Q8F55_008795</name>
</gene>
<evidence type="ECO:0000256" key="2">
    <source>
        <dbReference type="ARBA" id="ARBA00010239"/>
    </source>
</evidence>
<name>A0ABR3PS08_9TREE</name>
<protein>
    <submittedName>
        <fullName evidence="7">Chromatin structure remodeling complex protein sfh1</fullName>
    </submittedName>
</protein>
<comment type="subcellular location">
    <subcellularLocation>
        <location evidence="1">Nucleus</location>
    </subcellularLocation>
</comment>
<evidence type="ECO:0000256" key="4">
    <source>
        <dbReference type="ARBA" id="ARBA00023163"/>
    </source>
</evidence>
<sequence>MSYGTRTRTPTSSSTPRGNALPLGHKAPGAAYPQYATPTRQPGMPPAGYQQPQQVLMQQQQQRPVQQQQQPAPVQQRAQAVYYPETYPPGPLGFFLAPPGQRTFDHTLQTTPVTQGFFTTYPSRMRTGVTTLVQPETVTGGPKEREYFLAELDRELAGARSSGQSTPRIESPAPHLSRKNTTTTMSGRRAGRVNYAEKEESEEEEESSEEEIGEAASDPEDDNYGERRRRRDTGLSADHLASMRIGRIKKKHSELERGWTWLGDRVPAERVKSEIARVTKHKIVPEELLALEAERPERLVPITVDYDVPSPTGDATGIKIKDRFLWNANEPFYKPLEFATVFCEDLGIPVHHAETLAELINAQLEEAQGTVIIDLGTEDATPEEVVWSDDEGDNGMEVDENGEASYAEPDCRIVINLDVQINTHVLRDRIEWDLSSTLPPAEFARHYCAELGMTGEAVPLIAHAIHEELIKHKRDALELDLFARTHPQEQAKWEKSGPSGIPRTTHRHGPKGLVGVWRDWWERDEFSPVLVELTTEEMERREVERNREARRMMRTLATSKRRR</sequence>
<dbReference type="InterPro" id="IPR006939">
    <property type="entry name" value="SNF5"/>
</dbReference>
<keyword evidence="5" id="KW-0539">Nucleus</keyword>
<evidence type="ECO:0000313" key="7">
    <source>
        <dbReference type="EMBL" id="KAL1405170.1"/>
    </source>
</evidence>
<feature type="region of interest" description="Disordered" evidence="6">
    <location>
        <begin position="1"/>
        <end position="72"/>
    </location>
</feature>
<organism evidence="7 8">
    <name type="scientific">Vanrija albida</name>
    <dbReference type="NCBI Taxonomy" id="181172"/>
    <lineage>
        <taxon>Eukaryota</taxon>
        <taxon>Fungi</taxon>
        <taxon>Dikarya</taxon>
        <taxon>Basidiomycota</taxon>
        <taxon>Agaricomycotina</taxon>
        <taxon>Tremellomycetes</taxon>
        <taxon>Trichosporonales</taxon>
        <taxon>Trichosporonaceae</taxon>
        <taxon>Vanrija</taxon>
    </lineage>
</organism>
<dbReference type="PANTHER" id="PTHR10019">
    <property type="entry name" value="SNF5"/>
    <property type="match status" value="1"/>
</dbReference>
<dbReference type="RefSeq" id="XP_069205114.1">
    <property type="nucleotide sequence ID" value="XM_069357177.1"/>
</dbReference>
<evidence type="ECO:0000313" key="8">
    <source>
        <dbReference type="Proteomes" id="UP001565368"/>
    </source>
</evidence>
<keyword evidence="3" id="KW-0805">Transcription regulation</keyword>
<feature type="compositionally biased region" description="Low complexity" evidence="6">
    <location>
        <begin position="1"/>
        <end position="17"/>
    </location>
</feature>
<feature type="region of interest" description="Disordered" evidence="6">
    <location>
        <begin position="489"/>
        <end position="508"/>
    </location>
</feature>
<comment type="caution">
    <text evidence="7">The sequence shown here is derived from an EMBL/GenBank/DDBJ whole genome shotgun (WGS) entry which is preliminary data.</text>
</comment>